<feature type="domain" description="Peptidase S8/S53" evidence="8">
    <location>
        <begin position="145"/>
        <end position="371"/>
    </location>
</feature>
<dbReference type="PRINTS" id="PR00723">
    <property type="entry name" value="SUBTILISIN"/>
</dbReference>
<dbReference type="EC" id="3.4.-.-" evidence="10"/>
<dbReference type="InterPro" id="IPR034193">
    <property type="entry name" value="PCSK9_ProteinaseK-like"/>
</dbReference>
<dbReference type="Gene3D" id="3.40.50.200">
    <property type="entry name" value="Peptidase S8/S53 domain"/>
    <property type="match status" value="1"/>
</dbReference>
<dbReference type="GO" id="GO:0016787">
    <property type="term" value="F:hydrolase activity"/>
    <property type="evidence" value="ECO:0007669"/>
    <property type="project" value="UniProtKB-KW"/>
</dbReference>
<keyword evidence="7" id="KW-0732">Signal</keyword>
<dbReference type="InterPro" id="IPR000209">
    <property type="entry name" value="Peptidase_S8/S53_dom"/>
</dbReference>
<evidence type="ECO:0000256" key="1">
    <source>
        <dbReference type="ARBA" id="ARBA00011073"/>
    </source>
</evidence>
<dbReference type="PROSITE" id="PS00138">
    <property type="entry name" value="SUBTILASE_SER"/>
    <property type="match status" value="1"/>
</dbReference>
<dbReference type="SUPFAM" id="SSF52743">
    <property type="entry name" value="Subtilisin-like"/>
    <property type="match status" value="1"/>
</dbReference>
<feature type="domain" description="Inhibitor I9" evidence="9">
    <location>
        <begin position="66"/>
        <end position="109"/>
    </location>
</feature>
<feature type="active site" description="Charge relay system" evidence="5">
    <location>
        <position position="183"/>
    </location>
</feature>
<dbReference type="InterPro" id="IPR050131">
    <property type="entry name" value="Peptidase_S8_subtilisin-like"/>
</dbReference>
<keyword evidence="3 5" id="KW-0378">Hydrolase</keyword>
<dbReference type="Pfam" id="PF05922">
    <property type="entry name" value="Inhibitor_I9"/>
    <property type="match status" value="1"/>
</dbReference>
<keyword evidence="4 5" id="KW-0720">Serine protease</keyword>
<reference evidence="11" key="1">
    <citation type="journal article" date="2019" name="Int. J. Syst. Evol. Microbiol.">
        <title>The Global Catalogue of Microorganisms (GCM) 10K type strain sequencing project: providing services to taxonomists for standard genome sequencing and annotation.</title>
        <authorList>
            <consortium name="The Broad Institute Genomics Platform"/>
            <consortium name="The Broad Institute Genome Sequencing Center for Infectious Disease"/>
            <person name="Wu L."/>
            <person name="Ma J."/>
        </authorList>
    </citation>
    <scope>NUCLEOTIDE SEQUENCE [LARGE SCALE GENOMIC DNA]</scope>
    <source>
        <strain evidence="11">KCTC 12848</strain>
    </source>
</reference>
<dbReference type="RefSeq" id="WP_344038525.1">
    <property type="nucleotide sequence ID" value="NZ_BAAAKE010000011.1"/>
</dbReference>
<evidence type="ECO:0000313" key="11">
    <source>
        <dbReference type="Proteomes" id="UP001595833"/>
    </source>
</evidence>
<evidence type="ECO:0000313" key="10">
    <source>
        <dbReference type="EMBL" id="MFC5053408.1"/>
    </source>
</evidence>
<accession>A0ABV9XSN6</accession>
<feature type="active site" description="Charge relay system" evidence="5">
    <location>
        <position position="151"/>
    </location>
</feature>
<dbReference type="Proteomes" id="UP001595833">
    <property type="component" value="Unassembled WGS sequence"/>
</dbReference>
<organism evidence="10 11">
    <name type="scientific">Saccharothrix xinjiangensis</name>
    <dbReference type="NCBI Taxonomy" id="204798"/>
    <lineage>
        <taxon>Bacteria</taxon>
        <taxon>Bacillati</taxon>
        <taxon>Actinomycetota</taxon>
        <taxon>Actinomycetes</taxon>
        <taxon>Pseudonocardiales</taxon>
        <taxon>Pseudonocardiaceae</taxon>
        <taxon>Saccharothrix</taxon>
    </lineage>
</organism>
<name>A0ABV9XSN6_9PSEU</name>
<dbReference type="InterPro" id="IPR023828">
    <property type="entry name" value="Peptidase_S8_Ser-AS"/>
</dbReference>
<dbReference type="InterPro" id="IPR036852">
    <property type="entry name" value="Peptidase_S8/S53_dom_sf"/>
</dbReference>
<dbReference type="PROSITE" id="PS51892">
    <property type="entry name" value="SUBTILASE"/>
    <property type="match status" value="1"/>
</dbReference>
<gene>
    <name evidence="10" type="ORF">ACFPFM_06495</name>
</gene>
<dbReference type="InterPro" id="IPR037045">
    <property type="entry name" value="S8pro/Inhibitor_I9_sf"/>
</dbReference>
<feature type="chain" id="PRO_5046556830" evidence="7">
    <location>
        <begin position="32"/>
        <end position="513"/>
    </location>
</feature>
<dbReference type="SUPFAM" id="SSF54897">
    <property type="entry name" value="Protease propeptides/inhibitors"/>
    <property type="match status" value="1"/>
</dbReference>
<keyword evidence="2 5" id="KW-0645">Protease</keyword>
<comment type="similarity">
    <text evidence="1 5 6">Belongs to the peptidase S8 family.</text>
</comment>
<dbReference type="InterPro" id="IPR015500">
    <property type="entry name" value="Peptidase_S8_subtilisin-rel"/>
</dbReference>
<dbReference type="PANTHER" id="PTHR43806:SF11">
    <property type="entry name" value="CEREVISIN-RELATED"/>
    <property type="match status" value="1"/>
</dbReference>
<sequence length="513" mass="50883">MRSRPSPATAAFVTGSFVVAAATALTPTASAATGEVVTVAGATAVPDSYVVVLDQGVAAASVVDAHGGLIRDVWSHALNGFAVTATPQQAAKIAGDPRVAFVQQDVEVTATATQSPTPSWGLDRVDQRNLPLDNSYTYPGTASNVTAYIIDTGIRTTHSDFGGRAVWGANTSGDGNDSDCNGHGTHVAGTVGGAAHGVAKGVRLVAVKVLNCAGSGTTAGVIAGVDWVTANRSGPSVANMSLGGGAQAALDAAVANSIAAGITYAVASGNSNADACGFSPARVPTALTVNASDRNDARASFSNWGTCTDLYAPGVGITSAWSTGDTATNTISGTSMAAPHVAGAAALHLSANPGATPAQVGAALVTAATPNVVQNPGAGSPNRLLHVDNGGTQPPAKATLNRYRRGNDHASATSAPAGHALEGPIGTVNTAAGAGTHPIYQCLVNGWDYMTSLSANCEGTTVVGVIGYLLDAPASGANHPIRRCLVAGNGNHFDSPSANCEGQVVEGLLGYSA</sequence>
<keyword evidence="11" id="KW-1185">Reference proteome</keyword>
<dbReference type="InterPro" id="IPR010259">
    <property type="entry name" value="S8pro/Inhibitor_I9"/>
</dbReference>
<dbReference type="Pfam" id="PF00082">
    <property type="entry name" value="Peptidase_S8"/>
    <property type="match status" value="1"/>
</dbReference>
<evidence type="ECO:0000256" key="5">
    <source>
        <dbReference type="PROSITE-ProRule" id="PRU01240"/>
    </source>
</evidence>
<feature type="active site" description="Charge relay system" evidence="5">
    <location>
        <position position="335"/>
    </location>
</feature>
<dbReference type="PANTHER" id="PTHR43806">
    <property type="entry name" value="PEPTIDASE S8"/>
    <property type="match status" value="1"/>
</dbReference>
<dbReference type="Gene3D" id="3.30.70.80">
    <property type="entry name" value="Peptidase S8 propeptide/proteinase inhibitor I9"/>
    <property type="match status" value="1"/>
</dbReference>
<dbReference type="CDD" id="cd04077">
    <property type="entry name" value="Peptidases_S8_PCSK9_ProteinaseK_like"/>
    <property type="match status" value="1"/>
</dbReference>
<dbReference type="InterPro" id="IPR023827">
    <property type="entry name" value="Peptidase_S8_Asp-AS"/>
</dbReference>
<evidence type="ECO:0000256" key="2">
    <source>
        <dbReference type="ARBA" id="ARBA00022670"/>
    </source>
</evidence>
<evidence type="ECO:0000256" key="4">
    <source>
        <dbReference type="ARBA" id="ARBA00022825"/>
    </source>
</evidence>
<evidence type="ECO:0000259" key="8">
    <source>
        <dbReference type="Pfam" id="PF00082"/>
    </source>
</evidence>
<evidence type="ECO:0000256" key="7">
    <source>
        <dbReference type="SAM" id="SignalP"/>
    </source>
</evidence>
<dbReference type="EMBL" id="JBHSJB010000006">
    <property type="protein sequence ID" value="MFC5053408.1"/>
    <property type="molecule type" value="Genomic_DNA"/>
</dbReference>
<dbReference type="InterPro" id="IPR022398">
    <property type="entry name" value="Peptidase_S8_His-AS"/>
</dbReference>
<proteinExistence type="inferred from homology"/>
<comment type="caution">
    <text evidence="10">The sequence shown here is derived from an EMBL/GenBank/DDBJ whole genome shotgun (WGS) entry which is preliminary data.</text>
</comment>
<feature type="signal peptide" evidence="7">
    <location>
        <begin position="1"/>
        <end position="31"/>
    </location>
</feature>
<protein>
    <submittedName>
        <fullName evidence="10">S8 family peptidase</fullName>
        <ecNumber evidence="10">3.4.-.-</ecNumber>
    </submittedName>
</protein>
<evidence type="ECO:0000256" key="3">
    <source>
        <dbReference type="ARBA" id="ARBA00022801"/>
    </source>
</evidence>
<evidence type="ECO:0000259" key="9">
    <source>
        <dbReference type="Pfam" id="PF05922"/>
    </source>
</evidence>
<evidence type="ECO:0000256" key="6">
    <source>
        <dbReference type="RuleBase" id="RU003355"/>
    </source>
</evidence>
<dbReference type="PROSITE" id="PS00136">
    <property type="entry name" value="SUBTILASE_ASP"/>
    <property type="match status" value="1"/>
</dbReference>
<dbReference type="PROSITE" id="PS00137">
    <property type="entry name" value="SUBTILASE_HIS"/>
    <property type="match status" value="1"/>
</dbReference>